<dbReference type="PANTHER" id="PTHR10965:SF0">
    <property type="entry name" value="LARGE RIBOSOMAL SUBUNIT PROTEIN EL38"/>
    <property type="match status" value="1"/>
</dbReference>
<dbReference type="GO" id="GO:0006412">
    <property type="term" value="P:translation"/>
    <property type="evidence" value="ECO:0007669"/>
    <property type="project" value="InterPro"/>
</dbReference>
<name>A0A196SEI6_BLAHN</name>
<dbReference type="Pfam" id="PF01781">
    <property type="entry name" value="Ribosomal_L38e"/>
    <property type="match status" value="1"/>
</dbReference>
<evidence type="ECO:0000256" key="3">
    <source>
        <dbReference type="ARBA" id="ARBA00023274"/>
    </source>
</evidence>
<accession>A0A196SEI6</accession>
<dbReference type="AlphaFoldDB" id="A0A196SEI6"/>
<keyword evidence="6" id="KW-1185">Reference proteome</keyword>
<comment type="similarity">
    <text evidence="1 4">Belongs to the eukaryotic ribosomal protein eL38 family.</text>
</comment>
<evidence type="ECO:0000256" key="1">
    <source>
        <dbReference type="ARBA" id="ARBA00007803"/>
    </source>
</evidence>
<dbReference type="EMBL" id="LXWW01000238">
    <property type="protein sequence ID" value="OAO14552.1"/>
    <property type="molecule type" value="Genomic_DNA"/>
</dbReference>
<evidence type="ECO:0000256" key="2">
    <source>
        <dbReference type="ARBA" id="ARBA00022980"/>
    </source>
</evidence>
<evidence type="ECO:0000313" key="5">
    <source>
        <dbReference type="EMBL" id="OAO14552.1"/>
    </source>
</evidence>
<comment type="caution">
    <text evidence="5">The sequence shown here is derived from an EMBL/GenBank/DDBJ whole genome shotgun (WGS) entry which is preliminary data.</text>
</comment>
<dbReference type="GO" id="GO:0022618">
    <property type="term" value="P:protein-RNA complex assembly"/>
    <property type="evidence" value="ECO:0007669"/>
    <property type="project" value="TreeGrafter"/>
</dbReference>
<gene>
    <name evidence="5" type="ORF">AV274_3855</name>
</gene>
<dbReference type="Gene3D" id="3.30.720.90">
    <property type="match status" value="1"/>
</dbReference>
<evidence type="ECO:0000313" key="6">
    <source>
        <dbReference type="Proteomes" id="UP000078348"/>
    </source>
</evidence>
<dbReference type="OrthoDB" id="10258478at2759"/>
<organism evidence="5 6">
    <name type="scientific">Blastocystis sp. subtype 1 (strain ATCC 50177 / NandII)</name>
    <dbReference type="NCBI Taxonomy" id="478820"/>
    <lineage>
        <taxon>Eukaryota</taxon>
        <taxon>Sar</taxon>
        <taxon>Stramenopiles</taxon>
        <taxon>Bigyra</taxon>
        <taxon>Opalozoa</taxon>
        <taxon>Opalinata</taxon>
        <taxon>Blastocystidae</taxon>
        <taxon>Blastocystis</taxon>
    </lineage>
</organism>
<reference evidence="5 6" key="1">
    <citation type="submission" date="2016-05" db="EMBL/GenBank/DDBJ databases">
        <title>Nuclear genome of Blastocystis sp. subtype 1 NandII.</title>
        <authorList>
            <person name="Gentekaki E."/>
            <person name="Curtis B."/>
            <person name="Stairs C."/>
            <person name="Eme L."/>
            <person name="Herman E."/>
            <person name="Klimes V."/>
            <person name="Arias M.C."/>
            <person name="Elias M."/>
            <person name="Hilliou F."/>
            <person name="Klute M."/>
            <person name="Malik S.-B."/>
            <person name="Pightling A."/>
            <person name="Rachubinski R."/>
            <person name="Salas D."/>
            <person name="Schlacht A."/>
            <person name="Suga H."/>
            <person name="Archibald J."/>
            <person name="Ball S.G."/>
            <person name="Clark G."/>
            <person name="Dacks J."/>
            <person name="Van Der Giezen M."/>
            <person name="Tsaousis A."/>
            <person name="Roger A."/>
        </authorList>
    </citation>
    <scope>NUCLEOTIDE SEQUENCE [LARGE SCALE GENOMIC DNA]</scope>
    <source>
        <strain evidence="6">ATCC 50177 / NandII</strain>
    </source>
</reference>
<proteinExistence type="inferred from homology"/>
<keyword evidence="3 4" id="KW-0687">Ribonucleoprotein</keyword>
<dbReference type="STRING" id="478820.A0A196SEI6"/>
<evidence type="ECO:0000256" key="4">
    <source>
        <dbReference type="RuleBase" id="RU003445"/>
    </source>
</evidence>
<dbReference type="PANTHER" id="PTHR10965">
    <property type="entry name" value="60S RIBOSOMAL PROTEIN L38"/>
    <property type="match status" value="1"/>
</dbReference>
<keyword evidence="2 4" id="KW-0689">Ribosomal protein</keyword>
<dbReference type="GO" id="GO:0003735">
    <property type="term" value="F:structural constituent of ribosome"/>
    <property type="evidence" value="ECO:0007669"/>
    <property type="project" value="InterPro"/>
</dbReference>
<sequence>MPKEIKDVRDFILASRRKDASLIKIKKNTNGETKFKVRCSKYLYTMVVKDSVKADKLAKSLPVSECRTVMDEL</sequence>
<dbReference type="InterPro" id="IPR002675">
    <property type="entry name" value="Ribosomal_eL38"/>
</dbReference>
<dbReference type="Proteomes" id="UP000078348">
    <property type="component" value="Unassembled WGS sequence"/>
</dbReference>
<dbReference type="GO" id="GO:0022625">
    <property type="term" value="C:cytosolic large ribosomal subunit"/>
    <property type="evidence" value="ECO:0007669"/>
    <property type="project" value="TreeGrafter"/>
</dbReference>
<protein>
    <submittedName>
        <fullName evidence="5">60S ribosomal protein L38</fullName>
    </submittedName>
</protein>
<dbReference type="InterPro" id="IPR038464">
    <property type="entry name" value="Ribosomal_eL38_sf"/>
</dbReference>
<dbReference type="FunFam" id="3.30.720.90:FF:000001">
    <property type="entry name" value="60S ribosomal protein L38"/>
    <property type="match status" value="1"/>
</dbReference>